<evidence type="ECO:0000313" key="2">
    <source>
        <dbReference type="EMBL" id="KAJ4976174.1"/>
    </source>
</evidence>
<gene>
    <name evidence="2" type="ORF">NE237_001280</name>
</gene>
<evidence type="ECO:0000313" key="3">
    <source>
        <dbReference type="Proteomes" id="UP001141806"/>
    </source>
</evidence>
<organism evidence="2 3">
    <name type="scientific">Protea cynaroides</name>
    <dbReference type="NCBI Taxonomy" id="273540"/>
    <lineage>
        <taxon>Eukaryota</taxon>
        <taxon>Viridiplantae</taxon>
        <taxon>Streptophyta</taxon>
        <taxon>Embryophyta</taxon>
        <taxon>Tracheophyta</taxon>
        <taxon>Spermatophyta</taxon>
        <taxon>Magnoliopsida</taxon>
        <taxon>Proteales</taxon>
        <taxon>Proteaceae</taxon>
        <taxon>Protea</taxon>
    </lineage>
</organism>
<name>A0A9Q0KT76_9MAGN</name>
<proteinExistence type="predicted"/>
<feature type="region of interest" description="Disordered" evidence="1">
    <location>
        <begin position="1"/>
        <end position="52"/>
    </location>
</feature>
<accession>A0A9Q0KT76</accession>
<evidence type="ECO:0000256" key="1">
    <source>
        <dbReference type="SAM" id="MobiDB-lite"/>
    </source>
</evidence>
<reference evidence="2" key="1">
    <citation type="journal article" date="2023" name="Plant J.">
        <title>The genome of the king protea, Protea cynaroides.</title>
        <authorList>
            <person name="Chang J."/>
            <person name="Duong T.A."/>
            <person name="Schoeman C."/>
            <person name="Ma X."/>
            <person name="Roodt D."/>
            <person name="Barker N."/>
            <person name="Li Z."/>
            <person name="Van de Peer Y."/>
            <person name="Mizrachi E."/>
        </authorList>
    </citation>
    <scope>NUCLEOTIDE SEQUENCE</scope>
    <source>
        <tissue evidence="2">Young leaves</tissue>
    </source>
</reference>
<sequence>MKSYSISAKVEDKEIESTPKNDDKSEEEINLEAELTSALDDHDDEKRKNKKLSKLRNANNEEVNILIEKFEESRKVVNELDEQLSLKVIENSKAELQYMPMFLFDYAFLLKSDGT</sequence>
<feature type="compositionally biased region" description="Basic and acidic residues" evidence="1">
    <location>
        <begin position="9"/>
        <end position="23"/>
    </location>
</feature>
<dbReference type="AlphaFoldDB" id="A0A9Q0KT76"/>
<protein>
    <submittedName>
        <fullName evidence="2">Uncharacterized protein</fullName>
    </submittedName>
</protein>
<dbReference type="EMBL" id="JAMYWD010000003">
    <property type="protein sequence ID" value="KAJ4976174.1"/>
    <property type="molecule type" value="Genomic_DNA"/>
</dbReference>
<comment type="caution">
    <text evidence="2">The sequence shown here is derived from an EMBL/GenBank/DDBJ whole genome shotgun (WGS) entry which is preliminary data.</text>
</comment>
<keyword evidence="3" id="KW-1185">Reference proteome</keyword>
<dbReference type="Proteomes" id="UP001141806">
    <property type="component" value="Unassembled WGS sequence"/>
</dbReference>